<sequence length="109" mass="12433">MSIPLGTHVHGIRLIRFLGDKLRTHVTPREDDPPEMLEVHHHTVHRPLNITVSLLLEKKPGRWSSWYNHEEDEGKLVPVVAKPTNQLLLGHSVVAETSFLRDARRSTLA</sequence>
<dbReference type="AlphaFoldDB" id="A0A2T7PBI5"/>
<dbReference type="EMBL" id="PZQS01000005">
    <property type="protein sequence ID" value="PVD30780.1"/>
    <property type="molecule type" value="Genomic_DNA"/>
</dbReference>
<evidence type="ECO:0000313" key="2">
    <source>
        <dbReference type="Proteomes" id="UP000245119"/>
    </source>
</evidence>
<gene>
    <name evidence="1" type="ORF">C0Q70_10055</name>
</gene>
<name>A0A2T7PBI5_POMCA</name>
<proteinExistence type="predicted"/>
<keyword evidence="2" id="KW-1185">Reference proteome</keyword>
<comment type="caution">
    <text evidence="1">The sequence shown here is derived from an EMBL/GenBank/DDBJ whole genome shotgun (WGS) entry which is preliminary data.</text>
</comment>
<dbReference type="Proteomes" id="UP000245119">
    <property type="component" value="Linkage Group LG5"/>
</dbReference>
<evidence type="ECO:0000313" key="1">
    <source>
        <dbReference type="EMBL" id="PVD30780.1"/>
    </source>
</evidence>
<protein>
    <submittedName>
        <fullName evidence="1">Uncharacterized protein</fullName>
    </submittedName>
</protein>
<reference evidence="1 2" key="1">
    <citation type="submission" date="2018-04" db="EMBL/GenBank/DDBJ databases">
        <title>The genome of golden apple snail Pomacea canaliculata provides insight into stress tolerance and invasive adaptation.</title>
        <authorList>
            <person name="Liu C."/>
            <person name="Liu B."/>
            <person name="Ren Y."/>
            <person name="Zhang Y."/>
            <person name="Wang H."/>
            <person name="Li S."/>
            <person name="Jiang F."/>
            <person name="Yin L."/>
            <person name="Zhang G."/>
            <person name="Qian W."/>
            <person name="Fan W."/>
        </authorList>
    </citation>
    <scope>NUCLEOTIDE SEQUENCE [LARGE SCALE GENOMIC DNA]</scope>
    <source>
        <strain evidence="1">SZHN2017</strain>
        <tissue evidence="1">Muscle</tissue>
    </source>
</reference>
<accession>A0A2T7PBI5</accession>
<organism evidence="1 2">
    <name type="scientific">Pomacea canaliculata</name>
    <name type="common">Golden apple snail</name>
    <dbReference type="NCBI Taxonomy" id="400727"/>
    <lineage>
        <taxon>Eukaryota</taxon>
        <taxon>Metazoa</taxon>
        <taxon>Spiralia</taxon>
        <taxon>Lophotrochozoa</taxon>
        <taxon>Mollusca</taxon>
        <taxon>Gastropoda</taxon>
        <taxon>Caenogastropoda</taxon>
        <taxon>Architaenioglossa</taxon>
        <taxon>Ampullarioidea</taxon>
        <taxon>Ampullariidae</taxon>
        <taxon>Pomacea</taxon>
    </lineage>
</organism>